<dbReference type="PROSITE" id="PS51201">
    <property type="entry name" value="RCK_N"/>
    <property type="match status" value="1"/>
</dbReference>
<dbReference type="SUPFAM" id="SSF51735">
    <property type="entry name" value="NAD(P)-binding Rossmann-fold domains"/>
    <property type="match status" value="1"/>
</dbReference>
<feature type="transmembrane region" description="Helical" evidence="7">
    <location>
        <begin position="88"/>
        <end position="112"/>
    </location>
</feature>
<comment type="caution">
    <text evidence="9">The sequence shown here is derived from an EMBL/GenBank/DDBJ whole genome shotgun (WGS) entry which is preliminary data.</text>
</comment>
<feature type="transmembrane region" description="Helical" evidence="7">
    <location>
        <begin position="148"/>
        <end position="173"/>
    </location>
</feature>
<evidence type="ECO:0000256" key="6">
    <source>
        <dbReference type="ARBA" id="ARBA00023136"/>
    </source>
</evidence>
<protein>
    <submittedName>
        <fullName evidence="9">Cation/proton antiporter YbaL</fullName>
    </submittedName>
</protein>
<feature type="domain" description="RCK N-terminal" evidence="8">
    <location>
        <begin position="408"/>
        <end position="525"/>
    </location>
</feature>
<evidence type="ECO:0000256" key="1">
    <source>
        <dbReference type="ARBA" id="ARBA00004141"/>
    </source>
</evidence>
<evidence type="ECO:0000256" key="7">
    <source>
        <dbReference type="SAM" id="Phobius"/>
    </source>
</evidence>
<dbReference type="Proteomes" id="UP001426770">
    <property type="component" value="Unassembled WGS sequence"/>
</dbReference>
<evidence type="ECO:0000256" key="5">
    <source>
        <dbReference type="ARBA" id="ARBA00022989"/>
    </source>
</evidence>
<keyword evidence="4 7" id="KW-0812">Transmembrane</keyword>
<evidence type="ECO:0000256" key="2">
    <source>
        <dbReference type="ARBA" id="ARBA00005551"/>
    </source>
</evidence>
<feature type="transmembrane region" description="Helical" evidence="7">
    <location>
        <begin position="222"/>
        <end position="240"/>
    </location>
</feature>
<evidence type="ECO:0000256" key="4">
    <source>
        <dbReference type="ARBA" id="ARBA00022692"/>
    </source>
</evidence>
<dbReference type="Pfam" id="PF00999">
    <property type="entry name" value="Na_H_Exchanger"/>
    <property type="match status" value="1"/>
</dbReference>
<dbReference type="PANTHER" id="PTHR42751">
    <property type="entry name" value="SODIUM/HYDROGEN EXCHANGER FAMILY/TRKA DOMAIN PROTEIN"/>
    <property type="match status" value="1"/>
</dbReference>
<dbReference type="Pfam" id="PF02254">
    <property type="entry name" value="TrkA_N"/>
    <property type="match status" value="1"/>
</dbReference>
<evidence type="ECO:0000259" key="8">
    <source>
        <dbReference type="PROSITE" id="PS51201"/>
    </source>
</evidence>
<proteinExistence type="inferred from homology"/>
<feature type="transmembrane region" description="Helical" evidence="7">
    <location>
        <begin position="57"/>
        <end position="76"/>
    </location>
</feature>
<feature type="transmembrane region" description="Helical" evidence="7">
    <location>
        <begin position="330"/>
        <end position="352"/>
    </location>
</feature>
<dbReference type="Gene3D" id="1.20.1530.20">
    <property type="match status" value="1"/>
</dbReference>
<organism evidence="9 10">
    <name type="scientific">Demequina sediminis</name>
    <dbReference type="NCBI Taxonomy" id="1930058"/>
    <lineage>
        <taxon>Bacteria</taxon>
        <taxon>Bacillati</taxon>
        <taxon>Actinomycetota</taxon>
        <taxon>Actinomycetes</taxon>
        <taxon>Micrococcales</taxon>
        <taxon>Demequinaceae</taxon>
        <taxon>Demequina</taxon>
    </lineage>
</organism>
<keyword evidence="10" id="KW-1185">Reference proteome</keyword>
<evidence type="ECO:0000256" key="3">
    <source>
        <dbReference type="ARBA" id="ARBA00022448"/>
    </source>
</evidence>
<dbReference type="Gene3D" id="3.40.50.720">
    <property type="entry name" value="NAD(P)-binding Rossmann-like Domain"/>
    <property type="match status" value="1"/>
</dbReference>
<keyword evidence="6 7" id="KW-0472">Membrane</keyword>
<name>A0ABP9WJ11_9MICO</name>
<feature type="transmembrane region" description="Helical" evidence="7">
    <location>
        <begin position="364"/>
        <end position="383"/>
    </location>
</feature>
<keyword evidence="3" id="KW-0813">Transport</keyword>
<dbReference type="RefSeq" id="WP_286216592.1">
    <property type="nucleotide sequence ID" value="NZ_AP027736.1"/>
</dbReference>
<keyword evidence="5 7" id="KW-1133">Transmembrane helix</keyword>
<comment type="similarity">
    <text evidence="2">Belongs to the monovalent cation:proton antiporter 2 (CPA2) transporter (TC 2.A.37) family.</text>
</comment>
<comment type="subcellular location">
    <subcellularLocation>
        <location evidence="1">Membrane</location>
        <topology evidence="1">Multi-pass membrane protein</topology>
    </subcellularLocation>
</comment>
<gene>
    <name evidence="9" type="primary">ybaL</name>
    <name evidence="9" type="ORF">Lsed01_02035</name>
</gene>
<evidence type="ECO:0000313" key="10">
    <source>
        <dbReference type="Proteomes" id="UP001426770"/>
    </source>
</evidence>
<dbReference type="InterPro" id="IPR036291">
    <property type="entry name" value="NAD(P)-bd_dom_sf"/>
</dbReference>
<evidence type="ECO:0000313" key="9">
    <source>
        <dbReference type="EMBL" id="GAA5519584.1"/>
    </source>
</evidence>
<accession>A0ABP9WJ11</accession>
<reference evidence="9 10" key="1">
    <citation type="submission" date="2024-02" db="EMBL/GenBank/DDBJ databases">
        <title>Lysinimicrobium sediminis NBRC 112286.</title>
        <authorList>
            <person name="Ichikawa N."/>
            <person name="Katano-Makiyama Y."/>
            <person name="Hidaka K."/>
        </authorList>
    </citation>
    <scope>NUCLEOTIDE SEQUENCE [LARGE SCALE GENOMIC DNA]</scope>
    <source>
        <strain evidence="9 10">NBRC 112286</strain>
    </source>
</reference>
<dbReference type="InterPro" id="IPR006153">
    <property type="entry name" value="Cation/H_exchanger_TM"/>
</dbReference>
<feature type="transmembrane region" description="Helical" evidence="7">
    <location>
        <begin position="6"/>
        <end position="26"/>
    </location>
</feature>
<sequence>MLHHAPLITTIAVGLVAAFILGFIAQKLRLSPIVGYLTAGLVVGPYTPGYVGDVDLATQLSEIGVILLMFGVGLHFSFRELLAVRKIAIPGAIAQMTFATVLGTGLGFLMGWGTAGSLLFGLALSVASTVVLLRALEERQLLDTRAGHIAVGWLIVEDLAMVIALVVVPVLAGDGATGGELFTELAFTVLRVGGFVALMWIVGRRVIPWTLARVADTGSRELFTLGVLAIGLGVAVGAAWMFQVSFALGAFFAGMILRESSLAHRAAEDSLPLRDAFAVLFFVAVGMLVDPSIILRQPLALIATVAIIVGGKFIIAFGLVRALKYSRSMALVIAASLAQIGEFSFILVTLGADLDVLHQDARDLVLAGAIFSIILNPLIFAWVSRYYARKHEENDPEEEALPVATTAQGHVIVVGYGRVGARAAQALWDQGVPTVVVDDDEDRVKAIREDGHEAILGNAARGKVLRAAGIESARAVLVGVPDPLNAGAVVAKARSLAPDADIVARGHREPDVAYLEEQGASHVLVGPHEVADLMVTRVAD</sequence>
<dbReference type="PANTHER" id="PTHR42751:SF1">
    <property type="entry name" value="CATION_PROTON ANTIPORTER YBAL-RELATED"/>
    <property type="match status" value="1"/>
</dbReference>
<dbReference type="InterPro" id="IPR003148">
    <property type="entry name" value="RCK_N"/>
</dbReference>
<feature type="transmembrane region" description="Helical" evidence="7">
    <location>
        <begin position="33"/>
        <end position="51"/>
    </location>
</feature>
<dbReference type="EMBL" id="BAABRR010000011">
    <property type="protein sequence ID" value="GAA5519584.1"/>
    <property type="molecule type" value="Genomic_DNA"/>
</dbReference>
<feature type="transmembrane region" description="Helical" evidence="7">
    <location>
        <begin position="185"/>
        <end position="202"/>
    </location>
</feature>
<feature type="transmembrane region" description="Helical" evidence="7">
    <location>
        <begin position="300"/>
        <end position="323"/>
    </location>
</feature>
<feature type="transmembrane region" description="Helical" evidence="7">
    <location>
        <begin position="118"/>
        <end position="136"/>
    </location>
</feature>
<dbReference type="NCBIfam" id="NF007950">
    <property type="entry name" value="PRK10669.1"/>
    <property type="match status" value="1"/>
</dbReference>
<dbReference type="InterPro" id="IPR038770">
    <property type="entry name" value="Na+/solute_symporter_sf"/>
</dbReference>